<dbReference type="GO" id="GO:0006614">
    <property type="term" value="P:SRP-dependent cotranslational protein targeting to membrane"/>
    <property type="evidence" value="ECO:0007669"/>
    <property type="project" value="InterPro"/>
</dbReference>
<gene>
    <name evidence="2" type="ORF">METZ01_LOCUS388355</name>
</gene>
<dbReference type="InterPro" id="IPR013822">
    <property type="entry name" value="Signal_recog_particl_SRP54_hlx"/>
</dbReference>
<proteinExistence type="predicted"/>
<protein>
    <recommendedName>
        <fullName evidence="1">Signal recognition particle SRP54 helical bundle domain-containing protein</fullName>
    </recommendedName>
</protein>
<dbReference type="GO" id="GO:0005525">
    <property type="term" value="F:GTP binding"/>
    <property type="evidence" value="ECO:0007669"/>
    <property type="project" value="InterPro"/>
</dbReference>
<accession>A0A382UPA5</accession>
<dbReference type="Pfam" id="PF02881">
    <property type="entry name" value="SRP54_N"/>
    <property type="match status" value="1"/>
</dbReference>
<feature type="non-terminal residue" evidence="2">
    <location>
        <position position="41"/>
    </location>
</feature>
<dbReference type="Gene3D" id="1.20.120.140">
    <property type="entry name" value="Signal recognition particle SRP54, nucleotide-binding domain"/>
    <property type="match status" value="1"/>
</dbReference>
<dbReference type="AlphaFoldDB" id="A0A382UPA5"/>
<sequence>MFEILNEKFDKIVSSLKGKAIITENDLEITLREIRIALLEA</sequence>
<name>A0A382UPA5_9ZZZZ</name>
<dbReference type="InterPro" id="IPR036225">
    <property type="entry name" value="SRP/SRP_N"/>
</dbReference>
<dbReference type="EMBL" id="UINC01145400">
    <property type="protein sequence ID" value="SVD35501.1"/>
    <property type="molecule type" value="Genomic_DNA"/>
</dbReference>
<reference evidence="2" key="1">
    <citation type="submission" date="2018-05" db="EMBL/GenBank/DDBJ databases">
        <authorList>
            <person name="Lanie J.A."/>
            <person name="Ng W.-L."/>
            <person name="Kazmierczak K.M."/>
            <person name="Andrzejewski T.M."/>
            <person name="Davidsen T.M."/>
            <person name="Wayne K.J."/>
            <person name="Tettelin H."/>
            <person name="Glass J.I."/>
            <person name="Rusch D."/>
            <person name="Podicherti R."/>
            <person name="Tsui H.-C.T."/>
            <person name="Winkler M.E."/>
        </authorList>
    </citation>
    <scope>NUCLEOTIDE SEQUENCE</scope>
</reference>
<dbReference type="SUPFAM" id="SSF47364">
    <property type="entry name" value="Domain of the SRP/SRP receptor G-proteins"/>
    <property type="match status" value="1"/>
</dbReference>
<organism evidence="2">
    <name type="scientific">marine metagenome</name>
    <dbReference type="NCBI Taxonomy" id="408172"/>
    <lineage>
        <taxon>unclassified sequences</taxon>
        <taxon>metagenomes</taxon>
        <taxon>ecological metagenomes</taxon>
    </lineage>
</organism>
<feature type="domain" description="Signal recognition particle SRP54 helical bundle" evidence="1">
    <location>
        <begin position="5"/>
        <end position="41"/>
    </location>
</feature>
<dbReference type="InterPro" id="IPR042101">
    <property type="entry name" value="SRP54_N_sf"/>
</dbReference>
<evidence type="ECO:0000313" key="2">
    <source>
        <dbReference type="EMBL" id="SVD35501.1"/>
    </source>
</evidence>
<evidence type="ECO:0000259" key="1">
    <source>
        <dbReference type="Pfam" id="PF02881"/>
    </source>
</evidence>